<dbReference type="OrthoDB" id="10046159at2759"/>
<dbReference type="PRINTS" id="PR00494">
    <property type="entry name" value="FANCONICGENE"/>
</dbReference>
<dbReference type="InterPro" id="IPR000686">
    <property type="entry name" value="FANCC"/>
</dbReference>
<proteinExistence type="predicted"/>
<evidence type="ECO:0000313" key="1">
    <source>
        <dbReference type="Ensembl" id="ENSLLEP00000003293.1"/>
    </source>
</evidence>
<accession>A0A8C5LUA2</accession>
<dbReference type="PANTHER" id="PTHR16798:SF0">
    <property type="entry name" value="FANCONI ANEMIA GROUP C PROTEIN"/>
    <property type="match status" value="1"/>
</dbReference>
<dbReference type="PANTHER" id="PTHR16798">
    <property type="entry name" value="FANCONI ANEMIA GROUP C PROTEIN FANCC"/>
    <property type="match status" value="1"/>
</dbReference>
<name>A0A8C5LUA2_9ANUR</name>
<reference evidence="1" key="1">
    <citation type="submission" date="2025-08" db="UniProtKB">
        <authorList>
            <consortium name="Ensembl"/>
        </authorList>
    </citation>
    <scope>IDENTIFICATION</scope>
</reference>
<gene>
    <name evidence="1" type="primary">FANCC</name>
</gene>
<organism evidence="1 2">
    <name type="scientific">Leptobrachium leishanense</name>
    <name type="common">Leishan spiny toad</name>
    <dbReference type="NCBI Taxonomy" id="445787"/>
    <lineage>
        <taxon>Eukaryota</taxon>
        <taxon>Metazoa</taxon>
        <taxon>Chordata</taxon>
        <taxon>Craniata</taxon>
        <taxon>Vertebrata</taxon>
        <taxon>Euteleostomi</taxon>
        <taxon>Amphibia</taxon>
        <taxon>Batrachia</taxon>
        <taxon>Anura</taxon>
        <taxon>Pelobatoidea</taxon>
        <taxon>Megophryidae</taxon>
        <taxon>Leptobrachium</taxon>
    </lineage>
</organism>
<keyword evidence="2" id="KW-1185">Reference proteome</keyword>
<dbReference type="Ensembl" id="ENSLLET00000003453.1">
    <property type="protein sequence ID" value="ENSLLEP00000003293.1"/>
    <property type="gene ID" value="ENSLLEG00000002124.1"/>
</dbReference>
<evidence type="ECO:0000313" key="2">
    <source>
        <dbReference type="Proteomes" id="UP000694569"/>
    </source>
</evidence>
<protein>
    <submittedName>
        <fullName evidence="1">FA complementation group C</fullName>
    </submittedName>
</protein>
<dbReference type="AlphaFoldDB" id="A0A8C5LUA2"/>
<sequence>MRAPGTRYYREPTLARHRVEVRGRSVPCCRCKTARRGLGMAQVAPDGVLSLQCWLNKAAEWGQKTTLESQQDVCLHLPQLQDFLLQIYESLKHMRTHSAMERFPGIGQLLGRLCWNPFVVAHEGNRSALMSCLCCLYNSDPCSPLELKANSWIQDSICHLFTASGPGHQEVWKAVNQLGCSTVDYHGKLLKNTIISLVSKLKGCHSLDGNSNNRLSPQDVREISIKCIPIQTMPDVYPLVEALLMYHSSEPEEVLDELFIETVNRSVMRKKIVLSESAVLSLWLRHLPSLEKAVLDLFQRLIAVQSKSMSEMEHIIKDSFLPQASCHPSIFMIVDGILRKALLETDGNLKVTTIIRLFTRRFIQVYEKDNVQARYPLRAFFPHNSLAMVMALLRESQGLKPNISLQHLHGIIQKLREVDCDERSHKNLFNSWYLLIHFGDWVDVAAEQLLMSKTEISEDLLWLLAFYYNPCNDNQERIKTMDAAREVHDRMAMIRRNAVVCAVTLRGVFEEKKECNFGTTQLLRHLLVTFLLYSSEWHRVARDCISQMTQTQEAANEVSDVLARTVCRLNNKGMKNEKITKIALELLHNL</sequence>
<reference evidence="1" key="2">
    <citation type="submission" date="2025-09" db="UniProtKB">
        <authorList>
            <consortium name="Ensembl"/>
        </authorList>
    </citation>
    <scope>IDENTIFICATION</scope>
</reference>
<dbReference type="GO" id="GO:0043240">
    <property type="term" value="C:Fanconi anaemia nuclear complex"/>
    <property type="evidence" value="ECO:0007669"/>
    <property type="project" value="InterPro"/>
</dbReference>
<dbReference type="GO" id="GO:0036297">
    <property type="term" value="P:interstrand cross-link repair"/>
    <property type="evidence" value="ECO:0007669"/>
    <property type="project" value="InterPro"/>
</dbReference>
<dbReference type="GeneTree" id="ENSGT00390000016390"/>
<dbReference type="GO" id="GO:0034599">
    <property type="term" value="P:cellular response to oxidative stress"/>
    <property type="evidence" value="ECO:0007669"/>
    <property type="project" value="TreeGrafter"/>
</dbReference>
<dbReference type="Pfam" id="PF02106">
    <property type="entry name" value="Fanconi_C"/>
    <property type="match status" value="1"/>
</dbReference>
<dbReference type="Proteomes" id="UP000694569">
    <property type="component" value="Unplaced"/>
</dbReference>
<dbReference type="GO" id="GO:0006289">
    <property type="term" value="P:nucleotide-excision repair"/>
    <property type="evidence" value="ECO:0007669"/>
    <property type="project" value="TreeGrafter"/>
</dbReference>